<dbReference type="Gene3D" id="3.90.1570.10">
    <property type="entry name" value="tt1808, chain A"/>
    <property type="match status" value="1"/>
</dbReference>
<evidence type="ECO:0000259" key="1">
    <source>
        <dbReference type="Pfam" id="PF05685"/>
    </source>
</evidence>
<dbReference type="SUPFAM" id="SSF52980">
    <property type="entry name" value="Restriction endonuclease-like"/>
    <property type="match status" value="1"/>
</dbReference>
<name>A0A370HW76_9NOCA</name>
<reference evidence="2 3" key="1">
    <citation type="submission" date="2018-07" db="EMBL/GenBank/DDBJ databases">
        <title>Genomic Encyclopedia of Type Strains, Phase IV (KMG-IV): sequencing the most valuable type-strain genomes for metagenomic binning, comparative biology and taxonomic classification.</title>
        <authorList>
            <person name="Goeker M."/>
        </authorList>
    </citation>
    <scope>NUCLEOTIDE SEQUENCE [LARGE SCALE GENOMIC DNA]</scope>
    <source>
        <strain evidence="2 3">DSM 44290</strain>
    </source>
</reference>
<evidence type="ECO:0000313" key="3">
    <source>
        <dbReference type="Proteomes" id="UP000254869"/>
    </source>
</evidence>
<dbReference type="Proteomes" id="UP000254869">
    <property type="component" value="Unassembled WGS sequence"/>
</dbReference>
<proteinExistence type="predicted"/>
<dbReference type="AlphaFoldDB" id="A0A370HW76"/>
<protein>
    <submittedName>
        <fullName evidence="2">Uma2 family endonuclease</fullName>
    </submittedName>
</protein>
<dbReference type="STRING" id="1210086.GCA_001613105_03802"/>
<keyword evidence="2" id="KW-0540">Nuclease</keyword>
<dbReference type="CDD" id="cd06260">
    <property type="entry name" value="DUF820-like"/>
    <property type="match status" value="1"/>
</dbReference>
<dbReference type="EMBL" id="QQBC01000012">
    <property type="protein sequence ID" value="RDI62757.1"/>
    <property type="molecule type" value="Genomic_DNA"/>
</dbReference>
<gene>
    <name evidence="2" type="ORF">DFR76_11274</name>
</gene>
<evidence type="ECO:0000313" key="2">
    <source>
        <dbReference type="EMBL" id="RDI62757.1"/>
    </source>
</evidence>
<dbReference type="InterPro" id="IPR008538">
    <property type="entry name" value="Uma2"/>
</dbReference>
<dbReference type="GO" id="GO:0004519">
    <property type="term" value="F:endonuclease activity"/>
    <property type="evidence" value="ECO:0007669"/>
    <property type="project" value="UniProtKB-KW"/>
</dbReference>
<comment type="caution">
    <text evidence="2">The sequence shown here is derived from an EMBL/GenBank/DDBJ whole genome shotgun (WGS) entry which is preliminary data.</text>
</comment>
<sequence>MLLLTEEQYEALPDDVCRTIEVVYGHVVFLQAPTREHSRIGRRLAAAVEGVRPESPCIEVDTEIDVRYSIKNAYATSSGKTFTFRRPDVVVYECLPRGTKVQSDHVKLIVEIANSDSYERDGVDKRAEYANQRIPLYLVVIVDDDGRIRAIEEYRLDWSGRNYGQAHTHYGALDVEIVPGVRLTVSFEQLEN</sequence>
<keyword evidence="3" id="KW-1185">Reference proteome</keyword>
<feature type="domain" description="Putative restriction endonuclease" evidence="1">
    <location>
        <begin position="7"/>
        <end position="185"/>
    </location>
</feature>
<dbReference type="Pfam" id="PF05685">
    <property type="entry name" value="Uma2"/>
    <property type="match status" value="1"/>
</dbReference>
<dbReference type="InterPro" id="IPR011335">
    <property type="entry name" value="Restrct_endonuc-II-like"/>
</dbReference>
<keyword evidence="2" id="KW-0255">Endonuclease</keyword>
<organism evidence="2 3">
    <name type="scientific">Nocardia pseudobrasiliensis</name>
    <dbReference type="NCBI Taxonomy" id="45979"/>
    <lineage>
        <taxon>Bacteria</taxon>
        <taxon>Bacillati</taxon>
        <taxon>Actinomycetota</taxon>
        <taxon>Actinomycetes</taxon>
        <taxon>Mycobacteriales</taxon>
        <taxon>Nocardiaceae</taxon>
        <taxon>Nocardia</taxon>
    </lineage>
</organism>
<keyword evidence="2" id="KW-0378">Hydrolase</keyword>
<dbReference type="InterPro" id="IPR012296">
    <property type="entry name" value="Nuclease_put_TT1808"/>
</dbReference>
<accession>A0A370HW76</accession>